<evidence type="ECO:0000313" key="1">
    <source>
        <dbReference type="EMBL" id="KAJ8665726.1"/>
    </source>
</evidence>
<dbReference type="EMBL" id="CM056744">
    <property type="protein sequence ID" value="KAJ8665726.1"/>
    <property type="molecule type" value="Genomic_DNA"/>
</dbReference>
<comment type="caution">
    <text evidence="1">The sequence shown here is derived from an EMBL/GenBank/DDBJ whole genome shotgun (WGS) entry which is preliminary data.</text>
</comment>
<sequence length="177" mass="20279">MPLEWRIFNIRLGTARRVIERAFGILTRKFKAFKNPLDFDLRNIDKIILTSFILHNYMLKENEFIEINRQRYGNESDDSSSSESDECDSNHECDSNCSDDSEYCSDSDEEASDDSADSSDEEVEVNSDATTSSSETSSEDKAEEDEVINIQGQRLRDVLCEYFVSPAGDVAWQWNLL</sequence>
<gene>
    <name evidence="1" type="ORF">QAD02_007388</name>
</gene>
<name>A0ACC2N4V2_9HYME</name>
<organism evidence="1 2">
    <name type="scientific">Eretmocerus hayati</name>
    <dbReference type="NCBI Taxonomy" id="131215"/>
    <lineage>
        <taxon>Eukaryota</taxon>
        <taxon>Metazoa</taxon>
        <taxon>Ecdysozoa</taxon>
        <taxon>Arthropoda</taxon>
        <taxon>Hexapoda</taxon>
        <taxon>Insecta</taxon>
        <taxon>Pterygota</taxon>
        <taxon>Neoptera</taxon>
        <taxon>Endopterygota</taxon>
        <taxon>Hymenoptera</taxon>
        <taxon>Apocrita</taxon>
        <taxon>Proctotrupomorpha</taxon>
        <taxon>Chalcidoidea</taxon>
        <taxon>Aphelinidae</taxon>
        <taxon>Aphelininae</taxon>
        <taxon>Eretmocerus</taxon>
    </lineage>
</organism>
<proteinExistence type="predicted"/>
<reference evidence="1" key="1">
    <citation type="submission" date="2023-04" db="EMBL/GenBank/DDBJ databases">
        <title>A chromosome-level genome assembly of the parasitoid wasp Eretmocerus hayati.</title>
        <authorList>
            <person name="Zhong Y."/>
            <person name="Liu S."/>
            <person name="Liu Y."/>
        </authorList>
    </citation>
    <scope>NUCLEOTIDE SEQUENCE</scope>
    <source>
        <strain evidence="1">ZJU_SS_LIU_2023</strain>
    </source>
</reference>
<keyword evidence="2" id="KW-1185">Reference proteome</keyword>
<protein>
    <submittedName>
        <fullName evidence="1">Uncharacterized protein</fullName>
    </submittedName>
</protein>
<evidence type="ECO:0000313" key="2">
    <source>
        <dbReference type="Proteomes" id="UP001239111"/>
    </source>
</evidence>
<accession>A0ACC2N4V2</accession>
<dbReference type="Proteomes" id="UP001239111">
    <property type="component" value="Chromosome 4"/>
</dbReference>